<evidence type="ECO:0000313" key="9">
    <source>
        <dbReference type="Proteomes" id="UP000320773"/>
    </source>
</evidence>
<dbReference type="PROSITE" id="PS51829">
    <property type="entry name" value="P_HOMO_B"/>
    <property type="match status" value="1"/>
</dbReference>
<dbReference type="InterPro" id="IPR035914">
    <property type="entry name" value="Sperma_CUB_dom_sf"/>
</dbReference>
<protein>
    <submittedName>
        <fullName evidence="8">Gliding motility-associated-like protein</fullName>
    </submittedName>
</protein>
<keyword evidence="2" id="KW-0378">Hydrolase</keyword>
<name>A0A543FZR6_9FLAO</name>
<feature type="domain" description="PKD" evidence="6">
    <location>
        <begin position="177"/>
        <end position="238"/>
    </location>
</feature>
<dbReference type="InterPro" id="IPR013783">
    <property type="entry name" value="Ig-like_fold"/>
</dbReference>
<dbReference type="SUPFAM" id="SSF49854">
    <property type="entry name" value="Spermadhesin, CUB domain"/>
    <property type="match status" value="1"/>
</dbReference>
<keyword evidence="4" id="KW-0732">Signal</keyword>
<keyword evidence="1" id="KW-0645">Protease</keyword>
<proteinExistence type="predicted"/>
<dbReference type="SUPFAM" id="SSF49785">
    <property type="entry name" value="Galactose-binding domain-like"/>
    <property type="match status" value="1"/>
</dbReference>
<evidence type="ECO:0000256" key="3">
    <source>
        <dbReference type="ARBA" id="ARBA00023157"/>
    </source>
</evidence>
<dbReference type="SMART" id="SM00089">
    <property type="entry name" value="PKD"/>
    <property type="match status" value="1"/>
</dbReference>
<dbReference type="InterPro" id="IPR008979">
    <property type="entry name" value="Galactose-bd-like_sf"/>
</dbReference>
<dbReference type="CDD" id="cd00041">
    <property type="entry name" value="CUB"/>
    <property type="match status" value="1"/>
</dbReference>
<dbReference type="RefSeq" id="WP_141841215.1">
    <property type="nucleotide sequence ID" value="NZ_VFPJ01000001.1"/>
</dbReference>
<dbReference type="NCBIfam" id="TIGR04131">
    <property type="entry name" value="Bac_Flav_CTERM"/>
    <property type="match status" value="1"/>
</dbReference>
<gene>
    <name evidence="8" type="ORF">BC670_0115</name>
</gene>
<feature type="domain" description="P/Homo B" evidence="7">
    <location>
        <begin position="259"/>
        <end position="441"/>
    </location>
</feature>
<keyword evidence="3" id="KW-1015">Disulfide bond</keyword>
<comment type="caution">
    <text evidence="8">The sequence shown here is derived from an EMBL/GenBank/DDBJ whole genome shotgun (WGS) entry which is preliminary data.</text>
</comment>
<evidence type="ECO:0000256" key="4">
    <source>
        <dbReference type="SAM" id="SignalP"/>
    </source>
</evidence>
<dbReference type="PROSITE" id="PS50093">
    <property type="entry name" value="PKD"/>
    <property type="match status" value="1"/>
</dbReference>
<feature type="signal peptide" evidence="4">
    <location>
        <begin position="1"/>
        <end position="18"/>
    </location>
</feature>
<reference evidence="8 9" key="1">
    <citation type="submission" date="2019-06" db="EMBL/GenBank/DDBJ databases">
        <title>Genomic Encyclopedia of Archaeal and Bacterial Type Strains, Phase II (KMG-II): from individual species to whole genera.</title>
        <authorList>
            <person name="Goeker M."/>
        </authorList>
    </citation>
    <scope>NUCLEOTIDE SEQUENCE [LARGE SCALE GENOMIC DNA]</scope>
    <source>
        <strain evidence="8 9">DSM 24789</strain>
    </source>
</reference>
<dbReference type="GO" id="GO:0004252">
    <property type="term" value="F:serine-type endopeptidase activity"/>
    <property type="evidence" value="ECO:0007669"/>
    <property type="project" value="InterPro"/>
</dbReference>
<dbReference type="InterPro" id="IPR000601">
    <property type="entry name" value="PKD_dom"/>
</dbReference>
<feature type="domain" description="CUB" evidence="5">
    <location>
        <begin position="16"/>
        <end position="137"/>
    </location>
</feature>
<evidence type="ECO:0000259" key="5">
    <source>
        <dbReference type="PROSITE" id="PS01180"/>
    </source>
</evidence>
<dbReference type="InterPro" id="IPR022409">
    <property type="entry name" value="PKD/Chitinase_dom"/>
</dbReference>
<dbReference type="GO" id="GO:0006508">
    <property type="term" value="P:proteolysis"/>
    <property type="evidence" value="ECO:0007669"/>
    <property type="project" value="UniProtKB-KW"/>
</dbReference>
<evidence type="ECO:0000259" key="6">
    <source>
        <dbReference type="PROSITE" id="PS50093"/>
    </source>
</evidence>
<dbReference type="EMBL" id="VFPJ01000001">
    <property type="protein sequence ID" value="TQM39329.1"/>
    <property type="molecule type" value="Genomic_DNA"/>
</dbReference>
<dbReference type="Gene3D" id="2.60.120.260">
    <property type="entry name" value="Galactose-binding domain-like"/>
    <property type="match status" value="1"/>
</dbReference>
<dbReference type="Pfam" id="PF00431">
    <property type="entry name" value="CUB"/>
    <property type="match status" value="1"/>
</dbReference>
<dbReference type="Gene3D" id="2.60.40.10">
    <property type="entry name" value="Immunoglobulins"/>
    <property type="match status" value="1"/>
</dbReference>
<evidence type="ECO:0000259" key="7">
    <source>
        <dbReference type="PROSITE" id="PS51829"/>
    </source>
</evidence>
<dbReference type="CDD" id="cd00146">
    <property type="entry name" value="PKD"/>
    <property type="match status" value="1"/>
</dbReference>
<sequence length="2314" mass="245449">MKKYLFYILFLTSVTCFSQFNMSNAPVSACTGTFFDSGGANVGYNSNENFTKVFCPTTANTAMKLTFTAFNIENNADKMYIYDGNSISAPLLGTYTGTTLPTNIIATAANGSGCLTVRFISDGTTNNSGWEANISCVPICQTIVSNLVSSTPSAVDSVIQISQNQNVSFNGSGVFGNSGAGATYIWEFSNGVTQTGQNIVHNFPNAGYILVNLKIIDSNGCQSTNKLNIIVQVASPPNVTFAPVTVCPGQPITLNATVTPIEYQYDCSPPVVGVTFLPDGNGASYQTSINVDCYDPTKLITSANDILNICLNMEHSYLGDLDIVLRSPNGQQCILKAYPGGGGTFLGNPFDDPSTLVGTGLNYCFTNTATTTLVAGPTIPTTGGSGGTTVAPGDYKPVNSFSNFIGSPINGIWTIIVTDHLSVDNGYIFSWGIDFNPSFLPQDLTFQPTIVSQNWDNVNSNPYTFNAETPSVSTNYTHTFTYSDNYGGSYSQDFTYQVPIMPLTTPTTAQSSICQSSSTFNLNQFVPIILNGLSAADYEVFFYTSSANAQAGTNHITNLNAYPGTDNQTIYVSVTDLIGSNCTEYRQFQLHINPLSDAVASGTATVNLNSSSPSVTFTGSGGVAPYTFTYNINGGTSQQIATTTGNSVSIPVPTNTLGVFNYNITSVTSANNCPKAVSQTATVTVLSLPTATIAGTTATCLNDAAPNITFTGANGVAPYTFTYNINGGANQTVSTTTGNSVTVAAPTTSAGTFAYNLVSVADSGSPSQSQTQSGTATITVNNPVNAGTDGTTTVCITDTTSINLFSLITGEQTGGVWTRTSGVGGTFNASTATFVPTNATNSTFVYTLTAASPCVDDSSQATVNISPASNAGTDGSTTVCENSTTAINLFDLITGEQTGGVWTRTSGTGGTFTAASATFVPTSATNSTFTYTITGTSPCPDDSSLATVNVNAVANAGTDGNTTICVDATAAVNLFSLITGEQTGGVWTRTSGVGGTFNATTGTFTSSLGATTSQFKYTVAGSAPCLDDFSMATININEVPNAGTDGTLTICETSTTTINLADILLGEQSGGVWTRTSGTGGTFNAAAGTFVPAPGASSSFTYTVAGVAPCVDDTALATVTILSAPAFNTPVALQVCDDNNDGVACFTLSNATPQITNNNASLTVTYHVTLTDAQTGEQPLPNTYCNITTPFSQTIYVRIFDPLAPACFSTSSLQLIVNPRPIPNVNLTDYVLCDNTAPTNDGIETFDMHAKDAEIANGLIGTVIKYYSSLADAQNQTNALPNFYTNTTSPNQQTVYFRIQYPGTGCFSIGNFKLIVKPLPLVPSSFTSMTLCDANAPLGFENFDLASQITTLLNGQTGMNVTFYPSWADANANTNAILPANWSSYTNVSAYSQTLGIKLTNVITGCSNISTMDLIVNPLPMPVVPTTPLAICDTNQNGQYFFDLTTLTANILAGAPNVTITYHETLSDAQTGSYPIANPQHYENSGALVQFIYASAVNQYGCRKAITIELNVNIAPIVPGSGSIANLTKCDQTDSNNQDGLTLFDLTQQTAGLLALQTSAASNYTVTYHLTQADALTGANPIVNAAAYYNISNPQTIWASIKRNSTNCRNITRFDLIVNLPLALTIPTALSVCDTDANPNDQFYTFDLTLKNNEITQGLTGYTVTYYPSYSNPQTGTPIANPTAYTNTTPFAQTLGVMVTNNATGCKSWTKLDIRVLPIPTPRTTGIPSLGTQCAYNYTDPNNPLDVPLSVFNLTVNATYIMNGDPNLILRYFRSYAEATAVPPVNEILNPTAAAVAGDVWIRVENTRTDYQGQHCFVMVKQTLTVNPRPTVATLPVYKICDDNSDGLAQFDLQPKIALLLGTSQLPANFTLTFHALQTEAQNGTNALPLLFTNTTPHSQTIYVRIVNNATGCTNEIGTLTLIVEDRARATGPQNFATCDNYGDPYDGIGKVDLTQFDGLILNGQDPATFVLSYFTNPTDLANDTNALTLVQAQNYVTPAPSGAGVNPVLSTIYVKVTNTNNIYLPKCTDFTTINIKIERYPNPIIQTNNGYNYICVDYLTKKVVRPLTLDSQVTGDYTYVWYVKEGTAVPQVIPGATGATYTIENGDISVNDAVRTFSVKVISNSTLGCTTTSVGFDVYQSGPAAPIAGVAYTITNAFESNQIIEATVAGYGTYLYSLDDGPQQVSPKFENVSLGSHTLWVWDIEGGNQSCDPYTILDVETIDYPHFFTPNGDGFNDTWNITGLKSQPNTKIYIFDRNGKLLKQLSATSVNQNEGWDGTLNGAQLPSTDYWFTVDYIEKTLAKQFKAHFSLKR</sequence>
<dbReference type="InterPro" id="IPR000859">
    <property type="entry name" value="CUB_dom"/>
</dbReference>
<dbReference type="Pfam" id="PF13585">
    <property type="entry name" value="CHU_C"/>
    <property type="match status" value="1"/>
</dbReference>
<evidence type="ECO:0000313" key="8">
    <source>
        <dbReference type="EMBL" id="TQM39329.1"/>
    </source>
</evidence>
<dbReference type="Gene3D" id="2.60.120.290">
    <property type="entry name" value="Spermadhesin, CUB domain"/>
    <property type="match status" value="1"/>
</dbReference>
<organism evidence="8 9">
    <name type="scientific">Flavobacterium branchiophilum</name>
    <dbReference type="NCBI Taxonomy" id="55197"/>
    <lineage>
        <taxon>Bacteria</taxon>
        <taxon>Pseudomonadati</taxon>
        <taxon>Bacteroidota</taxon>
        <taxon>Flavobacteriia</taxon>
        <taxon>Flavobacteriales</taxon>
        <taxon>Flavobacteriaceae</taxon>
        <taxon>Flavobacterium</taxon>
    </lineage>
</organism>
<dbReference type="Pfam" id="PF18911">
    <property type="entry name" value="PKD_4"/>
    <property type="match status" value="1"/>
</dbReference>
<evidence type="ECO:0000256" key="2">
    <source>
        <dbReference type="ARBA" id="ARBA00022801"/>
    </source>
</evidence>
<evidence type="ECO:0000256" key="1">
    <source>
        <dbReference type="ARBA" id="ARBA00022670"/>
    </source>
</evidence>
<dbReference type="PROSITE" id="PS01180">
    <property type="entry name" value="CUB"/>
    <property type="match status" value="1"/>
</dbReference>
<dbReference type="Proteomes" id="UP000320773">
    <property type="component" value="Unassembled WGS sequence"/>
</dbReference>
<feature type="chain" id="PRO_5021990528" evidence="4">
    <location>
        <begin position="19"/>
        <end position="2314"/>
    </location>
</feature>
<dbReference type="InterPro" id="IPR026341">
    <property type="entry name" value="T9SS_type_B"/>
</dbReference>
<dbReference type="InterPro" id="IPR002884">
    <property type="entry name" value="P_dom"/>
</dbReference>
<dbReference type="InterPro" id="IPR035986">
    <property type="entry name" value="PKD_dom_sf"/>
</dbReference>
<dbReference type="SUPFAM" id="SSF49299">
    <property type="entry name" value="PKD domain"/>
    <property type="match status" value="1"/>
</dbReference>
<accession>A0A543FZR6</accession>